<proteinExistence type="predicted"/>
<keyword evidence="3" id="KW-1185">Reference proteome</keyword>
<gene>
    <name evidence="2" type="ORF">KC01_LOCUS16858</name>
</gene>
<name>A0AAV2KAE0_KNICA</name>
<feature type="region of interest" description="Disordered" evidence="1">
    <location>
        <begin position="127"/>
        <end position="161"/>
    </location>
</feature>
<organism evidence="2 3">
    <name type="scientific">Knipowitschia caucasica</name>
    <name type="common">Caucasian dwarf goby</name>
    <name type="synonym">Pomatoschistus caucasicus</name>
    <dbReference type="NCBI Taxonomy" id="637954"/>
    <lineage>
        <taxon>Eukaryota</taxon>
        <taxon>Metazoa</taxon>
        <taxon>Chordata</taxon>
        <taxon>Craniata</taxon>
        <taxon>Vertebrata</taxon>
        <taxon>Euteleostomi</taxon>
        <taxon>Actinopterygii</taxon>
        <taxon>Neopterygii</taxon>
        <taxon>Teleostei</taxon>
        <taxon>Neoteleostei</taxon>
        <taxon>Acanthomorphata</taxon>
        <taxon>Gobiaria</taxon>
        <taxon>Gobiiformes</taxon>
        <taxon>Gobioidei</taxon>
        <taxon>Gobiidae</taxon>
        <taxon>Gobiinae</taxon>
        <taxon>Knipowitschia</taxon>
    </lineage>
</organism>
<sequence length="161" mass="17957">MSPAVARSTPPVTPAPAHAATPPIHQRVQALISNQSQPTRASRTTTRERRRQTASAEDQLIDILTNTPFTVQPQHVPQADEGEVYFALSIVPQLVSFSPQGRAMAHMRIQVVLNEVLEWEANRGQQQRRAYHPYRPGAPLPHQTGHPESYGEDQDTSYHSL</sequence>
<dbReference type="Proteomes" id="UP001497482">
    <property type="component" value="Chromosome 17"/>
</dbReference>
<protein>
    <recommendedName>
        <fullName evidence="4">BESS domain-containing protein</fullName>
    </recommendedName>
</protein>
<dbReference type="AlphaFoldDB" id="A0AAV2KAE0"/>
<reference evidence="2 3" key="1">
    <citation type="submission" date="2024-04" db="EMBL/GenBank/DDBJ databases">
        <authorList>
            <person name="Waldvogel A.-M."/>
            <person name="Schoenle A."/>
        </authorList>
    </citation>
    <scope>NUCLEOTIDE SEQUENCE [LARGE SCALE GENOMIC DNA]</scope>
</reference>
<evidence type="ECO:0000313" key="2">
    <source>
        <dbReference type="EMBL" id="CAL1586876.1"/>
    </source>
</evidence>
<evidence type="ECO:0000256" key="1">
    <source>
        <dbReference type="SAM" id="MobiDB-lite"/>
    </source>
</evidence>
<evidence type="ECO:0000313" key="3">
    <source>
        <dbReference type="Proteomes" id="UP001497482"/>
    </source>
</evidence>
<dbReference type="EMBL" id="OZ035839">
    <property type="protein sequence ID" value="CAL1586876.1"/>
    <property type="molecule type" value="Genomic_DNA"/>
</dbReference>
<accession>A0AAV2KAE0</accession>
<evidence type="ECO:0008006" key="4">
    <source>
        <dbReference type="Google" id="ProtNLM"/>
    </source>
</evidence>
<feature type="region of interest" description="Disordered" evidence="1">
    <location>
        <begin position="1"/>
        <end position="57"/>
    </location>
</feature>